<gene>
    <name evidence="1" type="ORF">RFI_22876</name>
</gene>
<evidence type="ECO:0000313" key="2">
    <source>
        <dbReference type="Proteomes" id="UP000023152"/>
    </source>
</evidence>
<reference evidence="1 2" key="1">
    <citation type="journal article" date="2013" name="Curr. Biol.">
        <title>The Genome of the Foraminiferan Reticulomyxa filosa.</title>
        <authorList>
            <person name="Glockner G."/>
            <person name="Hulsmann N."/>
            <person name="Schleicher M."/>
            <person name="Noegel A.A."/>
            <person name="Eichinger L."/>
            <person name="Gallinger C."/>
            <person name="Pawlowski J."/>
            <person name="Sierra R."/>
            <person name="Euteneuer U."/>
            <person name="Pillet L."/>
            <person name="Moustafa A."/>
            <person name="Platzer M."/>
            <person name="Groth M."/>
            <person name="Szafranski K."/>
            <person name="Schliwa M."/>
        </authorList>
    </citation>
    <scope>NUCLEOTIDE SEQUENCE [LARGE SCALE GENOMIC DNA]</scope>
</reference>
<dbReference type="AlphaFoldDB" id="X6MKX2"/>
<comment type="caution">
    <text evidence="1">The sequence shown here is derived from an EMBL/GenBank/DDBJ whole genome shotgun (WGS) entry which is preliminary data.</text>
</comment>
<accession>X6MKX2</accession>
<proteinExistence type="predicted"/>
<keyword evidence="2" id="KW-1185">Reference proteome</keyword>
<organism evidence="1 2">
    <name type="scientific">Reticulomyxa filosa</name>
    <dbReference type="NCBI Taxonomy" id="46433"/>
    <lineage>
        <taxon>Eukaryota</taxon>
        <taxon>Sar</taxon>
        <taxon>Rhizaria</taxon>
        <taxon>Retaria</taxon>
        <taxon>Foraminifera</taxon>
        <taxon>Monothalamids</taxon>
        <taxon>Reticulomyxidae</taxon>
        <taxon>Reticulomyxa</taxon>
    </lineage>
</organism>
<dbReference type="EMBL" id="ASPP01020005">
    <property type="protein sequence ID" value="ETO14489.1"/>
    <property type="molecule type" value="Genomic_DNA"/>
</dbReference>
<evidence type="ECO:0000313" key="1">
    <source>
        <dbReference type="EMBL" id="ETO14489.1"/>
    </source>
</evidence>
<sequence>MQIVLEMLKEIVLIDISNYELQWQALTKILYKVNFKKWKILSFLTAFSFKLFSKKQTSKTVEGHDIRYYKSGAKCSMHINPGSYVDVNISLLHDQGKIKFGEKYKLREKLLIDMFGKDIGCIVNSYLQKLDDLDIEK</sequence>
<protein>
    <submittedName>
        <fullName evidence="1">Uncharacterized protein</fullName>
    </submittedName>
</protein>
<dbReference type="Proteomes" id="UP000023152">
    <property type="component" value="Unassembled WGS sequence"/>
</dbReference>
<name>X6MKX2_RETFI</name>